<sequence length="191" mass="21507">MGYSAQRTEISTHSGRYVDLANPQPESFLIEDIARGLSNTCRFGGQCSQFYSVAQHSVLVSHLVPKQHQMAALLHDGSEGYAPDLQTPLKAMLPEFKAIEERVQAAIFKRFGLPYPMDASIKEADQKALATERRDLTPWGEDYWPLLGDVKPLPFKITAMNPQEAFSAFMDRFYELADTLIFDNQSRIGYA</sequence>
<dbReference type="RefSeq" id="WP_136630312.1">
    <property type="nucleotide sequence ID" value="NZ_BGZI01000020.1"/>
</dbReference>
<gene>
    <name evidence="1" type="ORF">MSSD14B_29080</name>
</gene>
<reference evidence="1 2" key="1">
    <citation type="journal article" date="2019" name="J. Gen. Appl. Microbiol.">
        <title>Aerobic degradation of cis-dichloroethene by the marine bacterium Marinobacter salsuginis strain 5N-3.</title>
        <authorList>
            <person name="Inoue Y."/>
            <person name="Fukunaga Y."/>
            <person name="Katsumata H."/>
            <person name="Ohji S."/>
            <person name="Hosoyama A."/>
            <person name="Mori K."/>
            <person name="Ando K."/>
        </authorList>
    </citation>
    <scope>NUCLEOTIDE SEQUENCE [LARGE SCALE GENOMIC DNA]</scope>
    <source>
        <strain evidence="1 2">NBRC 109114</strain>
    </source>
</reference>
<accession>A0A5M3Q3L6</accession>
<name>A0A5M3Q3L6_9GAMM</name>
<proteinExistence type="predicted"/>
<dbReference type="SUPFAM" id="SSF109604">
    <property type="entry name" value="HD-domain/PDEase-like"/>
    <property type="match status" value="1"/>
</dbReference>
<protein>
    <recommendedName>
        <fullName evidence="3">Phosphohydrolase</fullName>
    </recommendedName>
</protein>
<comment type="caution">
    <text evidence="1">The sequence shown here is derived from an EMBL/GenBank/DDBJ whole genome shotgun (WGS) entry which is preliminary data.</text>
</comment>
<evidence type="ECO:0000313" key="2">
    <source>
        <dbReference type="Proteomes" id="UP000387223"/>
    </source>
</evidence>
<dbReference type="Proteomes" id="UP000387223">
    <property type="component" value="Unassembled WGS sequence"/>
</dbReference>
<dbReference type="Gene3D" id="1.10.3210.10">
    <property type="entry name" value="Hypothetical protein af1432"/>
    <property type="match status" value="1"/>
</dbReference>
<evidence type="ECO:0000313" key="1">
    <source>
        <dbReference type="EMBL" id="GBO89240.1"/>
    </source>
</evidence>
<dbReference type="EMBL" id="BGZI01000020">
    <property type="protein sequence ID" value="GBO89240.1"/>
    <property type="molecule type" value="Genomic_DNA"/>
</dbReference>
<evidence type="ECO:0008006" key="3">
    <source>
        <dbReference type="Google" id="ProtNLM"/>
    </source>
</evidence>
<dbReference type="AlphaFoldDB" id="A0A5M3Q3L6"/>
<organism evidence="1 2">
    <name type="scientific">Marinobacter salsuginis</name>
    <dbReference type="NCBI Taxonomy" id="418719"/>
    <lineage>
        <taxon>Bacteria</taxon>
        <taxon>Pseudomonadati</taxon>
        <taxon>Pseudomonadota</taxon>
        <taxon>Gammaproteobacteria</taxon>
        <taxon>Pseudomonadales</taxon>
        <taxon>Marinobacteraceae</taxon>
        <taxon>Marinobacter</taxon>
    </lineage>
</organism>